<evidence type="ECO:0000256" key="4">
    <source>
        <dbReference type="ARBA" id="ARBA00022801"/>
    </source>
</evidence>
<evidence type="ECO:0000256" key="1">
    <source>
        <dbReference type="ARBA" id="ARBA00008780"/>
    </source>
</evidence>
<dbReference type="GO" id="GO:0004622">
    <property type="term" value="F:phosphatidylcholine lysophospholipase activity"/>
    <property type="evidence" value="ECO:0007669"/>
    <property type="project" value="UniProtKB-EC"/>
</dbReference>
<organism evidence="11">
    <name type="scientific">Fusarium oxysporum f. sp. pisi HDV247</name>
    <dbReference type="NCBI Taxonomy" id="1080344"/>
    <lineage>
        <taxon>Eukaryota</taxon>
        <taxon>Fungi</taxon>
        <taxon>Dikarya</taxon>
        <taxon>Ascomycota</taxon>
        <taxon>Pezizomycotina</taxon>
        <taxon>Sordariomycetes</taxon>
        <taxon>Hypocreomycetidae</taxon>
        <taxon>Hypocreales</taxon>
        <taxon>Nectriaceae</taxon>
        <taxon>Fusarium</taxon>
        <taxon>Fusarium oxysporum species complex</taxon>
    </lineage>
</organism>
<dbReference type="SUPFAM" id="SSF52151">
    <property type="entry name" value="FabD/lysophospholipase-like"/>
    <property type="match status" value="1"/>
</dbReference>
<dbReference type="EC" id="3.1.1.5" evidence="2 9"/>
<evidence type="ECO:0000256" key="7">
    <source>
        <dbReference type="ARBA" id="ARBA00023180"/>
    </source>
</evidence>
<evidence type="ECO:0000259" key="10">
    <source>
        <dbReference type="PROSITE" id="PS51210"/>
    </source>
</evidence>
<feature type="signal peptide" evidence="9">
    <location>
        <begin position="1"/>
        <end position="16"/>
    </location>
</feature>
<comment type="catalytic activity">
    <reaction evidence="9">
        <text>a 1-acyl-sn-glycero-3-phosphocholine + H2O = sn-glycerol 3-phosphocholine + a fatty acid + H(+)</text>
        <dbReference type="Rhea" id="RHEA:15177"/>
        <dbReference type="ChEBI" id="CHEBI:15377"/>
        <dbReference type="ChEBI" id="CHEBI:15378"/>
        <dbReference type="ChEBI" id="CHEBI:16870"/>
        <dbReference type="ChEBI" id="CHEBI:28868"/>
        <dbReference type="ChEBI" id="CHEBI:58168"/>
        <dbReference type="EC" id="3.1.1.5"/>
    </reaction>
</comment>
<dbReference type="OrthoDB" id="5109783at2759"/>
<dbReference type="AlphaFoldDB" id="W9NPD7"/>
<evidence type="ECO:0000256" key="2">
    <source>
        <dbReference type="ARBA" id="ARBA00013274"/>
    </source>
</evidence>
<proteinExistence type="inferred from homology"/>
<keyword evidence="7" id="KW-0325">Glycoprotein</keyword>
<keyword evidence="6 8" id="KW-0443">Lipid metabolism</keyword>
<dbReference type="HOGENOM" id="CLU_075369_0_0_1"/>
<evidence type="ECO:0000256" key="6">
    <source>
        <dbReference type="ARBA" id="ARBA00023098"/>
    </source>
</evidence>
<dbReference type="GO" id="GO:0005829">
    <property type="term" value="C:cytosol"/>
    <property type="evidence" value="ECO:0007669"/>
    <property type="project" value="TreeGrafter"/>
</dbReference>
<reference evidence="11" key="2">
    <citation type="submission" date="2012-05" db="EMBL/GenBank/DDBJ databases">
        <title>Annotation of the Genome Sequence of Fusarium oxysporum HDV247.</title>
        <authorList>
            <consortium name="The Broad Institute Genomics Platform"/>
            <person name="Ma L.-J."/>
            <person name="Corby-Kistler H."/>
            <person name="Broz K."/>
            <person name="Gale L.R."/>
            <person name="Jonkers W."/>
            <person name="O'Donnell K."/>
            <person name="Ploetz R."/>
            <person name="Steinberg C."/>
            <person name="Schwartz D.C."/>
            <person name="VanEtten H."/>
            <person name="Zhou S."/>
            <person name="Young S.K."/>
            <person name="Zeng Q."/>
            <person name="Gargeya S."/>
            <person name="Fitzgerald M."/>
            <person name="Abouelleil A."/>
            <person name="Alvarado L."/>
            <person name="Chapman S.B."/>
            <person name="Gainer-Dewar J."/>
            <person name="Goldberg J."/>
            <person name="Griggs A."/>
            <person name="Gujja S."/>
            <person name="Hansen M."/>
            <person name="Howarth C."/>
            <person name="Imamovic A."/>
            <person name="Ireland A."/>
            <person name="Larimer J."/>
            <person name="McCowan C."/>
            <person name="Murphy C."/>
            <person name="Pearson M."/>
            <person name="Poon T.W."/>
            <person name="Priest M."/>
            <person name="Roberts A."/>
            <person name="Saif S."/>
            <person name="Shea T."/>
            <person name="Sykes S."/>
            <person name="Wortman J."/>
            <person name="Nusbaum C."/>
            <person name="Birren B."/>
        </authorList>
    </citation>
    <scope>NUCLEOTIDE SEQUENCE</scope>
    <source>
        <strain evidence="11">HDV247</strain>
    </source>
</reference>
<feature type="domain" description="PLA2c" evidence="10">
    <location>
        <begin position="49"/>
        <end position="215"/>
    </location>
</feature>
<dbReference type="Gene3D" id="3.40.1090.10">
    <property type="entry name" value="Cytosolic phospholipase A2 catalytic domain"/>
    <property type="match status" value="1"/>
</dbReference>
<evidence type="ECO:0000313" key="11">
    <source>
        <dbReference type="EMBL" id="EXA34654.1"/>
    </source>
</evidence>
<gene>
    <name evidence="11" type="ORF">FOVG_14077</name>
</gene>
<dbReference type="Proteomes" id="UP000030751">
    <property type="component" value="Unassembled WGS sequence"/>
</dbReference>
<dbReference type="GO" id="GO:0005783">
    <property type="term" value="C:endoplasmic reticulum"/>
    <property type="evidence" value="ECO:0007669"/>
    <property type="project" value="TreeGrafter"/>
</dbReference>
<dbReference type="InterPro" id="IPR002642">
    <property type="entry name" value="LysoPLipase_cat_dom"/>
</dbReference>
<sequence>MLGFVALTLWLSTAIAAPDDTALIPRVNSVEIRALPNSPSGGYAPKVVDCPSTRPKVRLADELSSEEEAWVRRRRNNTIDDLKTFLSRANISGFDAESFVEKHKNNATGLPNIAIAASGGGYRALMNGAGFLSAADSRNNKTGPISGLLQSATYLAGLSGGGWLVGSIFANNFSTVPDLQSGEKQGCAQLNVFQYVEWIDDQRQLNVNQYRIRIT</sequence>
<dbReference type="EMBL" id="JH650980">
    <property type="protein sequence ID" value="EXA34654.1"/>
    <property type="molecule type" value="Genomic_DNA"/>
</dbReference>
<accession>W9NPD7</accession>
<evidence type="ECO:0000256" key="9">
    <source>
        <dbReference type="RuleBase" id="RU362103"/>
    </source>
</evidence>
<comment type="similarity">
    <text evidence="1 9">Belongs to the lysophospholipase family.</text>
</comment>
<keyword evidence="5 8" id="KW-0442">Lipid degradation</keyword>
<dbReference type="PANTHER" id="PTHR10728:SF33">
    <property type="entry name" value="LYSOPHOSPHOLIPASE 1-RELATED"/>
    <property type="match status" value="1"/>
</dbReference>
<keyword evidence="4 8" id="KW-0378">Hydrolase</keyword>
<evidence type="ECO:0000256" key="5">
    <source>
        <dbReference type="ARBA" id="ARBA00022963"/>
    </source>
</evidence>
<evidence type="ECO:0000256" key="3">
    <source>
        <dbReference type="ARBA" id="ARBA00022729"/>
    </source>
</evidence>
<protein>
    <recommendedName>
        <fullName evidence="2 9">Lysophospholipase</fullName>
        <ecNumber evidence="2 9">3.1.1.5</ecNumber>
    </recommendedName>
</protein>
<dbReference type="Pfam" id="PF01735">
    <property type="entry name" value="PLA2_B"/>
    <property type="match status" value="1"/>
</dbReference>
<feature type="chain" id="PRO_5005151839" description="Lysophospholipase" evidence="9">
    <location>
        <begin position="17"/>
        <end position="215"/>
    </location>
</feature>
<name>W9NPD7_FUSOX</name>
<evidence type="ECO:0000256" key="8">
    <source>
        <dbReference type="PROSITE-ProRule" id="PRU00555"/>
    </source>
</evidence>
<keyword evidence="3 9" id="KW-0732">Signal</keyword>
<dbReference type="PROSITE" id="PS51210">
    <property type="entry name" value="PLA2C"/>
    <property type="match status" value="1"/>
</dbReference>
<reference evidence="11" key="1">
    <citation type="submission" date="2011-10" db="EMBL/GenBank/DDBJ databases">
        <title>The Genome Sequence of Fusarium oxysporum HDV247.</title>
        <authorList>
            <consortium name="The Broad Institute Genome Sequencing Platform"/>
            <person name="Ma L.-J."/>
            <person name="Gale L.R."/>
            <person name="Schwartz D.C."/>
            <person name="Zhou S."/>
            <person name="Corby-Kistler H."/>
            <person name="Young S.K."/>
            <person name="Zeng Q."/>
            <person name="Gargeya S."/>
            <person name="Fitzgerald M."/>
            <person name="Haas B."/>
            <person name="Abouelleil A."/>
            <person name="Alvarado L."/>
            <person name="Arachchi H.M."/>
            <person name="Berlin A."/>
            <person name="Brown A."/>
            <person name="Chapman S.B."/>
            <person name="Chen Z."/>
            <person name="Dunbar C."/>
            <person name="Freedman E."/>
            <person name="Gearin G."/>
            <person name="Goldberg J."/>
            <person name="Griggs A."/>
            <person name="Gujja S."/>
            <person name="Heiman D."/>
            <person name="Howarth C."/>
            <person name="Larson L."/>
            <person name="Lui A."/>
            <person name="MacDonald P.J.P."/>
            <person name="Montmayeur A."/>
            <person name="Murphy C."/>
            <person name="Neiman D."/>
            <person name="Pearson M."/>
            <person name="Priest M."/>
            <person name="Roberts A."/>
            <person name="Saif S."/>
            <person name="Shea T."/>
            <person name="Shenoy N."/>
            <person name="Sisk P."/>
            <person name="Stolte C."/>
            <person name="Sykes S."/>
            <person name="Wortman J."/>
            <person name="Nusbaum C."/>
            <person name="Birren B."/>
        </authorList>
    </citation>
    <scope>NUCLEOTIDE SEQUENCE [LARGE SCALE GENOMIC DNA]</scope>
    <source>
        <strain evidence="11">HDV247</strain>
    </source>
</reference>
<dbReference type="GO" id="GO:0046475">
    <property type="term" value="P:glycerophospholipid catabolic process"/>
    <property type="evidence" value="ECO:0007669"/>
    <property type="project" value="TreeGrafter"/>
</dbReference>
<dbReference type="PANTHER" id="PTHR10728">
    <property type="entry name" value="CYTOSOLIC PHOSPHOLIPASE A2"/>
    <property type="match status" value="1"/>
</dbReference>
<dbReference type="InterPro" id="IPR016035">
    <property type="entry name" value="Acyl_Trfase/lysoPLipase"/>
</dbReference>
<dbReference type="GO" id="GO:0004623">
    <property type="term" value="F:phospholipase A2 activity"/>
    <property type="evidence" value="ECO:0007669"/>
    <property type="project" value="TreeGrafter"/>
</dbReference>